<gene>
    <name evidence="2" type="ORF">CLV40_117162</name>
</gene>
<dbReference type="EMBL" id="PTIX01000017">
    <property type="protein sequence ID" value="PPK64923.1"/>
    <property type="molecule type" value="Genomic_DNA"/>
</dbReference>
<dbReference type="Pfam" id="PF00067">
    <property type="entry name" value="p450"/>
    <property type="match status" value="1"/>
</dbReference>
<dbReference type="AlphaFoldDB" id="A0A2S6GIA8"/>
<dbReference type="SUPFAM" id="SSF48264">
    <property type="entry name" value="Cytochrome P450"/>
    <property type="match status" value="1"/>
</dbReference>
<dbReference type="OrthoDB" id="4133219at2"/>
<sequence length="373" mass="40346">MLPEIDLSDPAVLHDPFTVYGRAREQSPVVRLAIPGMSDLLAVTRHAPARAVLADPRFELNERSFLRPPGIPDSCLRYLRTMGEMNGAEHTRQRRVTAPGFSVRQADALRDRVQRIVDGFLADLSDPVDLVTDFAARLPMEVICELMGVDEESRPRWREYGAAISAGYGPAFINAIPEIIESARELISHKKANPADDVLSSLIAGELTDDELITLAWHLILAGQTPGNLISNAIEVLAAHPDRIGPGMVEEVLRFCGPQLLTVPRFAVGDVEVDGVVIPDGAAVTIAIGAASRDPRFFARPDEFDPARGGIGHLSFAHGPHFCLGASLARVQTEIALLSLFREFPGLKVGTGVRAPDGGTWRLSSLPAVIGDR</sequence>
<organism evidence="2 3">
    <name type="scientific">Actinokineospora auranticolor</name>
    <dbReference type="NCBI Taxonomy" id="155976"/>
    <lineage>
        <taxon>Bacteria</taxon>
        <taxon>Bacillati</taxon>
        <taxon>Actinomycetota</taxon>
        <taxon>Actinomycetes</taxon>
        <taxon>Pseudonocardiales</taxon>
        <taxon>Pseudonocardiaceae</taxon>
        <taxon>Actinokineospora</taxon>
    </lineage>
</organism>
<dbReference type="GO" id="GO:0005506">
    <property type="term" value="F:iron ion binding"/>
    <property type="evidence" value="ECO:0007669"/>
    <property type="project" value="InterPro"/>
</dbReference>
<dbReference type="InterPro" id="IPR036396">
    <property type="entry name" value="Cyt_P450_sf"/>
</dbReference>
<dbReference type="Proteomes" id="UP000239203">
    <property type="component" value="Unassembled WGS sequence"/>
</dbReference>
<dbReference type="InterPro" id="IPR002397">
    <property type="entry name" value="Cyt_P450_B"/>
</dbReference>
<dbReference type="GO" id="GO:0016705">
    <property type="term" value="F:oxidoreductase activity, acting on paired donors, with incorporation or reduction of molecular oxygen"/>
    <property type="evidence" value="ECO:0007669"/>
    <property type="project" value="InterPro"/>
</dbReference>
<reference evidence="2 3" key="1">
    <citation type="submission" date="2018-02" db="EMBL/GenBank/DDBJ databases">
        <title>Genomic Encyclopedia of Archaeal and Bacterial Type Strains, Phase II (KMG-II): from individual species to whole genera.</title>
        <authorList>
            <person name="Goeker M."/>
        </authorList>
    </citation>
    <scope>NUCLEOTIDE SEQUENCE [LARGE SCALE GENOMIC DNA]</scope>
    <source>
        <strain evidence="2 3">YU 961-1</strain>
    </source>
</reference>
<dbReference type="InterPro" id="IPR001128">
    <property type="entry name" value="Cyt_P450"/>
</dbReference>
<evidence type="ECO:0000313" key="3">
    <source>
        <dbReference type="Proteomes" id="UP000239203"/>
    </source>
</evidence>
<dbReference type="PANTHER" id="PTHR46696">
    <property type="entry name" value="P450, PUTATIVE (EUROFUNG)-RELATED"/>
    <property type="match status" value="1"/>
</dbReference>
<dbReference type="GO" id="GO:0020037">
    <property type="term" value="F:heme binding"/>
    <property type="evidence" value="ECO:0007669"/>
    <property type="project" value="InterPro"/>
</dbReference>
<dbReference type="GO" id="GO:0004497">
    <property type="term" value="F:monooxygenase activity"/>
    <property type="evidence" value="ECO:0007669"/>
    <property type="project" value="InterPro"/>
</dbReference>
<proteinExistence type="inferred from homology"/>
<dbReference type="RefSeq" id="WP_104481677.1">
    <property type="nucleotide sequence ID" value="NZ_CP154825.1"/>
</dbReference>
<accession>A0A2S6GIA8</accession>
<dbReference type="Gene3D" id="1.10.630.10">
    <property type="entry name" value="Cytochrome P450"/>
    <property type="match status" value="1"/>
</dbReference>
<comment type="caution">
    <text evidence="2">The sequence shown here is derived from an EMBL/GenBank/DDBJ whole genome shotgun (WGS) entry which is preliminary data.</text>
</comment>
<evidence type="ECO:0000313" key="2">
    <source>
        <dbReference type="EMBL" id="PPK64923.1"/>
    </source>
</evidence>
<evidence type="ECO:0000256" key="1">
    <source>
        <dbReference type="ARBA" id="ARBA00010617"/>
    </source>
</evidence>
<keyword evidence="3" id="KW-1185">Reference proteome</keyword>
<name>A0A2S6GIA8_9PSEU</name>
<dbReference type="PRINTS" id="PR00359">
    <property type="entry name" value="BP450"/>
</dbReference>
<comment type="similarity">
    <text evidence="1">Belongs to the cytochrome P450 family.</text>
</comment>
<protein>
    <submittedName>
        <fullName evidence="2">Cytochrome P450</fullName>
    </submittedName>
</protein>
<dbReference type="PANTHER" id="PTHR46696:SF1">
    <property type="entry name" value="CYTOCHROME P450 YJIB-RELATED"/>
    <property type="match status" value="1"/>
</dbReference>